<keyword evidence="4 12" id="KW-0328">Glycosyltransferase</keyword>
<feature type="region of interest" description="Disordered" evidence="13">
    <location>
        <begin position="1"/>
        <end position="28"/>
    </location>
</feature>
<evidence type="ECO:0000256" key="12">
    <source>
        <dbReference type="RuleBase" id="RU003832"/>
    </source>
</evidence>
<evidence type="ECO:0000256" key="2">
    <source>
        <dbReference type="ARBA" id="ARBA00004922"/>
    </source>
</evidence>
<sequence>MLQSWTVPHLSYKNQSRELGQSQSPRNFTSKATLYRDALKNLAESLHIPGNLKQSQTHSENRSSQRKDQTYSKNGLFQDERLKKVLEGKPESQINFPKGSAQHGTSKTVLEGNHGPQTKFPNKSVQDGASTKSESKSRQLAGTTPKPAEAPDSATRRDGLVGPQPKTAFVTYNDTVVIQCLDSSPYILCSGRPAPRSRTEQAADAARHPPWKFSLARELGWTPPVDFSVCPYSNCVDVGHLPQEDTDVVGINGVGLRDDYRLPHRGAGSTQSFMFMAWESPIHTRASFLSDDNSAWNRAMNMTCSYRVDSDVFVPYGFLSFEPKPLSVRPNYYEIAQKKTKWVAWFVSNCNTPSKRMQYVKQMKAYIDVDIFGACGTPCPRFQPKCENALLENYKFYLSFENSLCTDYVTEKFFKVFKDNTFIIPVTRGGADYAKYFPANIFINAADFMSPRELAEHLKSLGSDTKRYSQMIEQNDMYRVYGGHSTMWCSLCERLNTKGPPQQVVNLKTWWSDGHCHSPFDFR</sequence>
<evidence type="ECO:0000313" key="17">
    <source>
        <dbReference type="Proteomes" id="UP001283361"/>
    </source>
</evidence>
<keyword evidence="8" id="KW-1133">Transmembrane helix</keyword>
<accession>A0AAE1DHP1</accession>
<keyword evidence="5 12" id="KW-0808">Transferase</keyword>
<evidence type="ECO:0000256" key="4">
    <source>
        <dbReference type="ARBA" id="ARBA00022676"/>
    </source>
</evidence>
<dbReference type="GO" id="GO:0032580">
    <property type="term" value="C:Golgi cisterna membrane"/>
    <property type="evidence" value="ECO:0007669"/>
    <property type="project" value="UniProtKB-SubCell"/>
</dbReference>
<dbReference type="GO" id="GO:0008417">
    <property type="term" value="F:fucosyltransferase activity"/>
    <property type="evidence" value="ECO:0007669"/>
    <property type="project" value="InterPro"/>
</dbReference>
<evidence type="ECO:0000256" key="11">
    <source>
        <dbReference type="ARBA" id="ARBA00023180"/>
    </source>
</evidence>
<dbReference type="PANTHER" id="PTHR48438:SF1">
    <property type="entry name" value="ALPHA-(1,3)-FUCOSYLTRANSFERASE C-RELATED"/>
    <property type="match status" value="1"/>
</dbReference>
<dbReference type="PANTHER" id="PTHR48438">
    <property type="entry name" value="ALPHA-(1,3)-FUCOSYLTRANSFERASE C-RELATED"/>
    <property type="match status" value="1"/>
</dbReference>
<keyword evidence="7" id="KW-0735">Signal-anchor</keyword>
<organism evidence="16 17">
    <name type="scientific">Elysia crispata</name>
    <name type="common">lettuce slug</name>
    <dbReference type="NCBI Taxonomy" id="231223"/>
    <lineage>
        <taxon>Eukaryota</taxon>
        <taxon>Metazoa</taxon>
        <taxon>Spiralia</taxon>
        <taxon>Lophotrochozoa</taxon>
        <taxon>Mollusca</taxon>
        <taxon>Gastropoda</taxon>
        <taxon>Heterobranchia</taxon>
        <taxon>Euthyneura</taxon>
        <taxon>Panpulmonata</taxon>
        <taxon>Sacoglossa</taxon>
        <taxon>Placobranchoidea</taxon>
        <taxon>Plakobranchidae</taxon>
        <taxon>Elysia</taxon>
    </lineage>
</organism>
<evidence type="ECO:0000256" key="10">
    <source>
        <dbReference type="ARBA" id="ARBA00023136"/>
    </source>
</evidence>
<keyword evidence="6 12" id="KW-0812">Transmembrane</keyword>
<dbReference type="InterPro" id="IPR038577">
    <property type="entry name" value="GT10-like_C_sf"/>
</dbReference>
<reference evidence="16" key="1">
    <citation type="journal article" date="2023" name="G3 (Bethesda)">
        <title>A reference genome for the long-term kleptoplast-retaining sea slug Elysia crispata morphotype clarki.</title>
        <authorList>
            <person name="Eastman K.E."/>
            <person name="Pendleton A.L."/>
            <person name="Shaikh M.A."/>
            <person name="Suttiyut T."/>
            <person name="Ogas R."/>
            <person name="Tomko P."/>
            <person name="Gavelis G."/>
            <person name="Widhalm J.R."/>
            <person name="Wisecaver J.H."/>
        </authorList>
    </citation>
    <scope>NUCLEOTIDE SEQUENCE</scope>
    <source>
        <strain evidence="16">ECLA1</strain>
    </source>
</reference>
<evidence type="ECO:0000313" key="16">
    <source>
        <dbReference type="EMBL" id="KAK3770956.1"/>
    </source>
</evidence>
<comment type="similarity">
    <text evidence="3 12">Belongs to the glycosyltransferase 10 family.</text>
</comment>
<dbReference type="Pfam" id="PF00852">
    <property type="entry name" value="Glyco_transf_10"/>
    <property type="match status" value="1"/>
</dbReference>
<dbReference type="FunFam" id="3.40.50.11660:FF:000002">
    <property type="entry name" value="Alpha-(1,3)-fucosyltransferase"/>
    <property type="match status" value="1"/>
</dbReference>
<feature type="region of interest" description="Disordered" evidence="13">
    <location>
        <begin position="91"/>
        <end position="166"/>
    </location>
</feature>
<dbReference type="EC" id="2.4.1.-" evidence="12"/>
<dbReference type="Proteomes" id="UP001283361">
    <property type="component" value="Unassembled WGS sequence"/>
</dbReference>
<evidence type="ECO:0000256" key="1">
    <source>
        <dbReference type="ARBA" id="ARBA00004323"/>
    </source>
</evidence>
<keyword evidence="11" id="KW-0325">Glycoprotein</keyword>
<comment type="caution">
    <text evidence="16">The sequence shown here is derived from an EMBL/GenBank/DDBJ whole genome shotgun (WGS) entry which is preliminary data.</text>
</comment>
<comment type="subcellular location">
    <subcellularLocation>
        <location evidence="1">Golgi apparatus membrane</location>
        <topology evidence="1">Single-pass type II membrane protein</topology>
    </subcellularLocation>
    <subcellularLocation>
        <location evidence="12">Golgi apparatus</location>
        <location evidence="12">Golgi stack membrane</location>
        <topology evidence="12">Single-pass type II membrane protein</topology>
    </subcellularLocation>
</comment>
<feature type="region of interest" description="Disordered" evidence="13">
    <location>
        <begin position="47"/>
        <end position="79"/>
    </location>
</feature>
<comment type="pathway">
    <text evidence="2">Protein modification; protein glycosylation.</text>
</comment>
<evidence type="ECO:0000256" key="3">
    <source>
        <dbReference type="ARBA" id="ARBA00008919"/>
    </source>
</evidence>
<keyword evidence="10" id="KW-0472">Membrane</keyword>
<dbReference type="InterPro" id="IPR001503">
    <property type="entry name" value="Glyco_trans_10"/>
</dbReference>
<evidence type="ECO:0000256" key="5">
    <source>
        <dbReference type="ARBA" id="ARBA00022679"/>
    </source>
</evidence>
<feature type="compositionally biased region" description="Polar residues" evidence="13">
    <location>
        <begin position="115"/>
        <end position="142"/>
    </location>
</feature>
<evidence type="ECO:0000256" key="7">
    <source>
        <dbReference type="ARBA" id="ARBA00022968"/>
    </source>
</evidence>
<name>A0AAE1DHP1_9GAST</name>
<dbReference type="AlphaFoldDB" id="A0AAE1DHP1"/>
<dbReference type="Gene3D" id="3.40.50.11660">
    <property type="entry name" value="Glycosyl transferase family 10, C-terminal domain"/>
    <property type="match status" value="1"/>
</dbReference>
<protein>
    <recommendedName>
        <fullName evidence="12">Fucosyltransferase</fullName>
        <ecNumber evidence="12">2.4.1.-</ecNumber>
    </recommendedName>
</protein>
<evidence type="ECO:0000259" key="15">
    <source>
        <dbReference type="Pfam" id="PF17039"/>
    </source>
</evidence>
<dbReference type="InterPro" id="IPR055270">
    <property type="entry name" value="Glyco_tran_10_C"/>
</dbReference>
<dbReference type="SUPFAM" id="SSF53756">
    <property type="entry name" value="UDP-Glycosyltransferase/glycogen phosphorylase"/>
    <property type="match status" value="1"/>
</dbReference>
<feature type="domain" description="Fucosyltransferase C-terminal" evidence="14">
    <location>
        <begin position="337"/>
        <end position="510"/>
    </location>
</feature>
<evidence type="ECO:0000256" key="9">
    <source>
        <dbReference type="ARBA" id="ARBA00023034"/>
    </source>
</evidence>
<evidence type="ECO:0000259" key="14">
    <source>
        <dbReference type="Pfam" id="PF00852"/>
    </source>
</evidence>
<evidence type="ECO:0000256" key="13">
    <source>
        <dbReference type="SAM" id="MobiDB-lite"/>
    </source>
</evidence>
<feature type="domain" description="Fucosyltransferase N-terminal" evidence="15">
    <location>
        <begin position="256"/>
        <end position="317"/>
    </location>
</feature>
<feature type="compositionally biased region" description="Basic and acidic residues" evidence="13">
    <location>
        <begin position="59"/>
        <end position="70"/>
    </location>
</feature>
<dbReference type="GO" id="GO:0000139">
    <property type="term" value="C:Golgi membrane"/>
    <property type="evidence" value="ECO:0007669"/>
    <property type="project" value="UniProtKB-SubCell"/>
</dbReference>
<proteinExistence type="inferred from homology"/>
<keyword evidence="17" id="KW-1185">Reference proteome</keyword>
<dbReference type="InterPro" id="IPR031481">
    <property type="entry name" value="Glyco_tran_10_N"/>
</dbReference>
<keyword evidence="9 12" id="KW-0333">Golgi apparatus</keyword>
<evidence type="ECO:0000256" key="8">
    <source>
        <dbReference type="ARBA" id="ARBA00022989"/>
    </source>
</evidence>
<gene>
    <name evidence="16" type="ORF">RRG08_029047</name>
</gene>
<dbReference type="Pfam" id="PF17039">
    <property type="entry name" value="Glyco_tran_10_N"/>
    <property type="match status" value="1"/>
</dbReference>
<evidence type="ECO:0000256" key="6">
    <source>
        <dbReference type="ARBA" id="ARBA00022692"/>
    </source>
</evidence>
<dbReference type="EMBL" id="JAWDGP010003779">
    <property type="protein sequence ID" value="KAK3770956.1"/>
    <property type="molecule type" value="Genomic_DNA"/>
</dbReference>